<dbReference type="EMBL" id="AP004048">
    <property type="protein sequence ID" value="BAD22960.1"/>
    <property type="molecule type" value="Genomic_DNA"/>
</dbReference>
<proteinExistence type="predicted"/>
<dbReference type="EMBL" id="AP008208">
    <property type="protein sequence ID" value="BAH91938.1"/>
    <property type="molecule type" value="Genomic_DNA"/>
</dbReference>
<reference evidence="4" key="7">
    <citation type="journal article" date="2008" name="Nucleic Acids Res.">
        <title>The rice annotation project database (RAP-DB): 2008 update.</title>
        <authorList>
            <consortium name="The rice annotation project (RAP)"/>
        </authorList>
    </citation>
    <scope>GENOME REANNOTATION</scope>
    <source>
        <strain evidence="4">cv. Nipponbare</strain>
    </source>
</reference>
<reference evidence="3" key="8">
    <citation type="submission" date="2008-12" db="EMBL/GenBank/DDBJ databases">
        <title>Improved gene annotation of the rice (Oryza sativa) genomes.</title>
        <authorList>
            <person name="Wang J."/>
            <person name="Li R."/>
            <person name="Fan W."/>
            <person name="Huang Q."/>
            <person name="Zhang J."/>
            <person name="Zhou Y."/>
            <person name="Hu Y."/>
            <person name="Zi S."/>
            <person name="Li J."/>
            <person name="Ni P."/>
            <person name="Zheng H."/>
            <person name="Zhang Y."/>
            <person name="Zhao M."/>
            <person name="Hao Q."/>
            <person name="McDermott J."/>
            <person name="Samudrala R."/>
            <person name="Kristiansen K."/>
            <person name="Wong G.K.-S."/>
        </authorList>
    </citation>
    <scope>NUCLEOTIDE SEQUENCE</scope>
</reference>
<sequence>MCRQRCRRRGKRGGEKLSYMMVVRAALLLLVALSTLSLLAAGSRDDRHAGLGLAALLPIHSCPRQASPRSIVAVARHRDGGELLAVGIGRRSERRREVWLIVGPTIFLLSLPLTGGSHLLTQQVNRVKDAT</sequence>
<dbReference type="AlphaFoldDB" id="B9F4I2"/>
<gene>
    <name evidence="2" type="ordered locus">Os02g0818500</name>
    <name evidence="1" type="ORF">OJ1202_E07.9-1</name>
    <name evidence="3" type="ORF">OsJ_08885</name>
</gene>
<name>B9F4I2_ORYSJ</name>
<reference evidence="2" key="6">
    <citation type="journal article" date="2008" name="Nucleic Acids Res.">
        <title>The Rice Annotation Project Database (RAP-DB): 2008 update.</title>
        <authorList>
            <consortium name="The Rice Annotation Project (RAP)"/>
            <person name="Tanaka T."/>
            <person name="Antonio B.A."/>
            <person name="Kikuchi S."/>
            <person name="Matsumoto T."/>
            <person name="Nagamura Y."/>
            <person name="Numa H."/>
            <person name="Sakai H."/>
            <person name="Wu J."/>
            <person name="Itoh T."/>
            <person name="Sasaki T."/>
            <person name="Aono R."/>
            <person name="Fujii Y."/>
            <person name="Habara T."/>
            <person name="Harada E."/>
            <person name="Kanno M."/>
            <person name="Kawahara Y."/>
            <person name="Kawashima H."/>
            <person name="Kubooka H."/>
            <person name="Matsuya A."/>
            <person name="Nakaoka H."/>
            <person name="Saichi N."/>
            <person name="Sanbonmatsu R."/>
            <person name="Sato Y."/>
            <person name="Shinso Y."/>
            <person name="Suzuki M."/>
            <person name="Takeda J."/>
            <person name="Tanino M."/>
            <person name="Todokoro F."/>
            <person name="Yamaguchi K."/>
            <person name="Yamamoto N."/>
            <person name="Yamasaki C."/>
            <person name="Imanishi T."/>
            <person name="Okido T."/>
            <person name="Tada M."/>
            <person name="Ikeo K."/>
            <person name="Tateno Y."/>
            <person name="Gojobori T."/>
            <person name="Lin Y.C."/>
            <person name="Wei F.J."/>
            <person name="Hsing Y.I."/>
            <person name="Zhao Q."/>
            <person name="Han B."/>
            <person name="Kramer M.R."/>
            <person name="McCombie R.W."/>
            <person name="Lonsdale D."/>
            <person name="O'Donovan C.C."/>
            <person name="Whitfield E.J."/>
            <person name="Apweiler R."/>
            <person name="Koyanagi K.O."/>
            <person name="Khurana J.P."/>
            <person name="Raghuvanshi S."/>
            <person name="Singh N.K."/>
            <person name="Tyagi A.K."/>
            <person name="Haberer G."/>
            <person name="Fujisawa M."/>
            <person name="Hosokawa S."/>
            <person name="Ito Y."/>
            <person name="Ikawa H."/>
            <person name="Shibata M."/>
            <person name="Yamamoto M."/>
            <person name="Bruskiewich R.M."/>
            <person name="Hoen D.R."/>
            <person name="Bureau TE."/>
            <person name="Namiki N."/>
            <person name="Ohyanagi H."/>
            <person name="Sakai Y."/>
            <person name="Nobushima S."/>
            <person name="Sakata K."/>
            <person name="Barrero R.A."/>
            <person name="Sato Y."/>
            <person name="Souvorov A."/>
            <person name="Smith-White B."/>
            <person name="Tatusova T."/>
            <person name="An S."/>
            <person name="An G."/>
            <person name="OOta S."/>
            <person name="Fuks G."/>
            <person name="Messing J."/>
            <person name="Christie K.R."/>
            <person name="Lieberherr D."/>
            <person name="Kim H."/>
            <person name="Zuccolo A."/>
            <person name="Wing R.A."/>
            <person name="Nobuta K."/>
            <person name="Green P.J."/>
            <person name="Lu C."/>
            <person name="Meyers BC."/>
            <person name="Chaparro C."/>
            <person name="Piegu B."/>
            <person name="Panaud O."/>
            <person name="Echeverria M."/>
        </authorList>
    </citation>
    <scope>NUCLEOTIDE SEQUENCE</scope>
</reference>
<evidence type="ECO:0000313" key="4">
    <source>
        <dbReference type="Proteomes" id="UP000000763"/>
    </source>
</evidence>
<accession>B9F4I2</accession>
<dbReference type="KEGG" id="dosa:Os02g0818500"/>
<reference evidence="2" key="10">
    <citation type="submission" date="2012-08" db="EMBL/GenBank/DDBJ databases">
        <title>The Second Rice Annotation Project Meeting (RAP2).</title>
        <authorList>
            <consortium name="The Rice Annotation Project (RAP)"/>
        </authorList>
    </citation>
    <scope>NUCLEOTIDE SEQUENCE</scope>
</reference>
<reference evidence="1" key="1">
    <citation type="submission" date="2001-08" db="EMBL/GenBank/DDBJ databases">
        <title>Oryza sativa nipponbare(GA3) genomic DNA, chromosome 2, BAC clone:OJ1202_E07.</title>
        <authorList>
            <person name="Sasaki T."/>
            <person name="Matsumoto T."/>
            <person name="Yamamoto K."/>
        </authorList>
    </citation>
    <scope>NUCLEOTIDE SEQUENCE</scope>
</reference>
<reference evidence="2 4" key="2">
    <citation type="journal article" date="2005" name="Nature">
        <title>The map-based sequence of the rice genome.</title>
        <authorList>
            <consortium name="International rice genome sequencing project (IRGSP)"/>
            <person name="Matsumoto T."/>
            <person name="Wu J."/>
            <person name="Kanamori H."/>
            <person name="Katayose Y."/>
            <person name="Fujisawa M."/>
            <person name="Namiki N."/>
            <person name="Mizuno H."/>
            <person name="Yamamoto K."/>
            <person name="Antonio B.A."/>
            <person name="Baba T."/>
            <person name="Sakata K."/>
            <person name="Nagamura Y."/>
            <person name="Aoki H."/>
            <person name="Arikawa K."/>
            <person name="Arita K."/>
            <person name="Bito T."/>
            <person name="Chiden Y."/>
            <person name="Fujitsuka N."/>
            <person name="Fukunaka R."/>
            <person name="Hamada M."/>
            <person name="Harada C."/>
            <person name="Hayashi A."/>
            <person name="Hijishita S."/>
            <person name="Honda M."/>
            <person name="Hosokawa S."/>
            <person name="Ichikawa Y."/>
            <person name="Idonuma A."/>
            <person name="Iijima M."/>
            <person name="Ikeda M."/>
            <person name="Ikeno M."/>
            <person name="Ito K."/>
            <person name="Ito S."/>
            <person name="Ito T."/>
            <person name="Ito Y."/>
            <person name="Ito Y."/>
            <person name="Iwabuchi A."/>
            <person name="Kamiya K."/>
            <person name="Karasawa W."/>
            <person name="Kurita K."/>
            <person name="Katagiri S."/>
            <person name="Kikuta A."/>
            <person name="Kobayashi H."/>
            <person name="Kobayashi N."/>
            <person name="Machita K."/>
            <person name="Maehara T."/>
            <person name="Masukawa M."/>
            <person name="Mizubayashi T."/>
            <person name="Mukai Y."/>
            <person name="Nagasaki H."/>
            <person name="Nagata Y."/>
            <person name="Naito S."/>
            <person name="Nakashima M."/>
            <person name="Nakama Y."/>
            <person name="Nakamichi Y."/>
            <person name="Nakamura M."/>
            <person name="Meguro A."/>
            <person name="Negishi M."/>
            <person name="Ohta I."/>
            <person name="Ohta T."/>
            <person name="Okamoto M."/>
            <person name="Ono N."/>
            <person name="Saji S."/>
            <person name="Sakaguchi M."/>
            <person name="Sakai K."/>
            <person name="Shibata M."/>
            <person name="Shimokawa T."/>
            <person name="Song J."/>
            <person name="Takazaki Y."/>
            <person name="Terasawa K."/>
            <person name="Tsugane M."/>
            <person name="Tsuji K."/>
            <person name="Ueda S."/>
            <person name="Waki K."/>
            <person name="Yamagata H."/>
            <person name="Yamamoto M."/>
            <person name="Yamamoto S."/>
            <person name="Yamane H."/>
            <person name="Yoshiki S."/>
            <person name="Yoshihara R."/>
            <person name="Yukawa K."/>
            <person name="Zhong H."/>
            <person name="Yano M."/>
            <person name="Yuan Q."/>
            <person name="Ouyang S."/>
            <person name="Liu J."/>
            <person name="Jones K.M."/>
            <person name="Gansberger K."/>
            <person name="Moffat K."/>
            <person name="Hill J."/>
            <person name="Bera J."/>
            <person name="Fadrosh D."/>
            <person name="Jin S."/>
            <person name="Johri S."/>
            <person name="Kim M."/>
            <person name="Overton L."/>
            <person name="Reardon M."/>
            <person name="Tsitrin T."/>
            <person name="Vuong H."/>
            <person name="Weaver B."/>
            <person name="Ciecko A."/>
            <person name="Tallon L."/>
            <person name="Jackson J."/>
            <person name="Pai G."/>
            <person name="Aken S.V."/>
            <person name="Utterback T."/>
            <person name="Reidmuller S."/>
            <person name="Feldblyum T."/>
            <person name="Hsiao J."/>
            <person name="Zismann V."/>
            <person name="Iobst S."/>
            <person name="de Vazeille A.R."/>
            <person name="Buell C.R."/>
            <person name="Ying K."/>
            <person name="Li Y."/>
            <person name="Lu T."/>
            <person name="Huang Y."/>
            <person name="Zhao Q."/>
            <person name="Feng Q."/>
            <person name="Zhang L."/>
            <person name="Zhu J."/>
            <person name="Weng Q."/>
            <person name="Mu J."/>
            <person name="Lu Y."/>
            <person name="Fan D."/>
            <person name="Liu Y."/>
            <person name="Guan J."/>
            <person name="Zhang Y."/>
            <person name="Yu S."/>
            <person name="Liu X."/>
            <person name="Zhang Y."/>
            <person name="Hong G."/>
            <person name="Han B."/>
            <person name="Choisne N."/>
            <person name="Demange N."/>
            <person name="Orjeda G."/>
            <person name="Samain S."/>
            <person name="Cattolico L."/>
            <person name="Pelletier E."/>
            <person name="Couloux A."/>
            <person name="Segurens B."/>
            <person name="Wincker P."/>
            <person name="D'Hont A."/>
            <person name="Scarpelli C."/>
            <person name="Weissenbach J."/>
            <person name="Salanoubat M."/>
            <person name="Quetier F."/>
            <person name="Yu Y."/>
            <person name="Kim H.R."/>
            <person name="Rambo T."/>
            <person name="Currie J."/>
            <person name="Collura K."/>
            <person name="Luo M."/>
            <person name="Yang T."/>
            <person name="Ammiraju J.S.S."/>
            <person name="Engler F."/>
            <person name="Soderlund C."/>
            <person name="Wing R.A."/>
            <person name="Palmer L.E."/>
            <person name="de la Bastide M."/>
            <person name="Spiegel L."/>
            <person name="Nascimento L."/>
            <person name="Zutavern T."/>
            <person name="O'Shaughnessy A."/>
            <person name="Dike S."/>
            <person name="Dedhia N."/>
            <person name="Preston R."/>
            <person name="Balija V."/>
            <person name="McCombie W.R."/>
            <person name="Chow T."/>
            <person name="Chen H."/>
            <person name="Chung M."/>
            <person name="Chen C."/>
            <person name="Shaw J."/>
            <person name="Wu H."/>
            <person name="Hsiao K."/>
            <person name="Chao Y."/>
            <person name="Chu M."/>
            <person name="Cheng C."/>
            <person name="Hour A."/>
            <person name="Lee P."/>
            <person name="Lin S."/>
            <person name="Lin Y."/>
            <person name="Liou J."/>
            <person name="Liu S."/>
            <person name="Hsing Y."/>
            <person name="Raghuvanshi S."/>
            <person name="Mohanty A."/>
            <person name="Bharti A.K."/>
            <person name="Gaur A."/>
            <person name="Gupta V."/>
            <person name="Kumar D."/>
            <person name="Ravi V."/>
            <person name="Vij S."/>
            <person name="Kapur A."/>
            <person name="Khurana P."/>
            <person name="Khurana P."/>
            <person name="Khurana J.P."/>
            <person name="Tyagi A.K."/>
            <person name="Gaikwad K."/>
            <person name="Singh A."/>
            <person name="Dalal V."/>
            <person name="Srivastava S."/>
            <person name="Dixit A."/>
            <person name="Pal A.K."/>
            <person name="Ghazi I.A."/>
            <person name="Yadav M."/>
            <person name="Pandit A."/>
            <person name="Bhargava A."/>
            <person name="Sureshbabu K."/>
            <person name="Batra K."/>
            <person name="Sharma T.R."/>
            <person name="Mohapatra T."/>
            <person name="Singh N.K."/>
            <person name="Messing J."/>
            <person name="Nelson A.B."/>
            <person name="Fuks G."/>
            <person name="Kavchok S."/>
            <person name="Keizer G."/>
            <person name="Linton E."/>
            <person name="Llaca V."/>
            <person name="Song R."/>
            <person name="Tanyolac B."/>
            <person name="Young S."/>
            <person name="Ho-Il K."/>
            <person name="Hahn J.H."/>
            <person name="Sangsakoo G."/>
            <person name="Vanavichit A."/>
            <person name="de Mattos Luiz.A.T."/>
            <person name="Zimmer P.D."/>
            <person name="Malone G."/>
            <person name="Dellagostin O."/>
            <person name="de Oliveira A.C."/>
            <person name="Bevan M."/>
            <person name="Bancroft I."/>
            <person name="Minx P."/>
            <person name="Cordum H."/>
            <person name="Wilson R."/>
            <person name="Cheng Z."/>
            <person name="Jin W."/>
            <person name="Jiang J."/>
            <person name="Leong S.A."/>
            <person name="Iwama H."/>
            <person name="Gojobori T."/>
            <person name="Itoh T."/>
            <person name="Niimura Y."/>
            <person name="Fujii Y."/>
            <person name="Habara T."/>
            <person name="Sakai H."/>
            <person name="Sato Y."/>
            <person name="Wilson G."/>
            <person name="Kumar K."/>
            <person name="McCouch S."/>
            <person name="Juretic N."/>
            <person name="Hoen D."/>
            <person name="Wright S."/>
            <person name="Bruskiewich R."/>
            <person name="Bureau T."/>
            <person name="Miyao A."/>
            <person name="Hirochika H."/>
            <person name="Nishikawa T."/>
            <person name="Kadowaki K."/>
            <person name="Sugiura M."/>
            <person name="Burr B."/>
            <person name="Sasaki T."/>
        </authorList>
    </citation>
    <scope>NUCLEOTIDE SEQUENCE [LARGE SCALE GENOMIC DNA]</scope>
    <source>
        <strain evidence="4">cv. Nipponbare</strain>
    </source>
</reference>
<reference evidence="2" key="4">
    <citation type="journal article" date="2006" name="Nucleic Acids Res.">
        <title>The Rice Annotation Project Database (RAP-DB): hub for Oryza sativa ssp. japonica genome information.</title>
        <authorList>
            <person name="Ohyanagi H."/>
            <person name="Tanaka T."/>
            <person name="Sakai H."/>
            <person name="Shigemoto Y."/>
            <person name="Yamaguchi K."/>
            <person name="Habara T."/>
            <person name="Fujii Y."/>
            <person name="Antonio B.A."/>
            <person name="Nagamura Y."/>
            <person name="Imanishi T."/>
            <person name="Ikeo K."/>
            <person name="Itoh T."/>
            <person name="Gojobori T."/>
            <person name="Sasaki T."/>
        </authorList>
    </citation>
    <scope>NUCLEOTIDE SEQUENCE</scope>
</reference>
<dbReference type="Gramene" id="Os02t0818500-02">
    <property type="protein sequence ID" value="Os02t0818500-02"/>
    <property type="gene ID" value="Os02g0818500"/>
</dbReference>
<protein>
    <submittedName>
        <fullName evidence="2">Os02g0818500 protein</fullName>
    </submittedName>
</protein>
<evidence type="ECO:0000313" key="2">
    <source>
        <dbReference type="EMBL" id="BAH91938.1"/>
    </source>
</evidence>
<reference evidence="2" key="9">
    <citation type="submission" date="2012-08" db="EMBL/GenBank/DDBJ databases">
        <title>Oryza sativa nipponbare(GA3) genomic DNA, chromosome 2.</title>
        <authorList>
            <consortium name="IRGSP(International Rice Genome Sequencing Project)"/>
        </authorList>
    </citation>
    <scope>NUCLEOTIDE SEQUENCE</scope>
</reference>
<reference evidence="2" key="5">
    <citation type="journal article" date="2007" name="Genome Res.">
        <title>Curated Genome Annotation of Oryza sativa ssp. japonica and Comparative Genome Analysis with Arabidopsis thaliana.</title>
        <authorList>
            <consortium name="The Rice Annotation Project (RAP)"/>
            <person name="Itoh T."/>
            <person name="Tanaka T."/>
            <person name="Barrero R.A."/>
            <person name="Yamasaki C."/>
            <person name="Fujii Y."/>
            <person name="Hilton P.B."/>
            <person name="Antonio B.A."/>
            <person name="Aono H."/>
            <person name="Apweiler R."/>
            <person name="Bruskiewich R."/>
            <person name="Bureau T."/>
            <person name="Burr F."/>
            <person name="Costa de Oliveira A."/>
            <person name="Fuks G."/>
            <person name="Habara T."/>
            <person name="Haberer G."/>
            <person name="Han B."/>
            <person name="Harada E."/>
            <person name="Hiraki A.T."/>
            <person name="Hirochika H."/>
            <person name="Hoen D."/>
            <person name="Hokari H."/>
            <person name="Hosokawa S."/>
            <person name="Hsing Y."/>
            <person name="Ikawa H."/>
            <person name="Ikeo K."/>
            <person name="Imanishi T."/>
            <person name="Ito Y."/>
            <person name="Jaiswal P."/>
            <person name="Kanno M."/>
            <person name="Kawahara Y."/>
            <person name="Kawamura T."/>
            <person name="Kawashima H."/>
            <person name="Khurana J.P."/>
            <person name="Kikuchi S."/>
            <person name="Komatsu S."/>
            <person name="Koyanagi K.O."/>
            <person name="Kubooka H."/>
            <person name="Lieberherr D."/>
            <person name="Lin Y.C."/>
            <person name="Lonsdale D."/>
            <person name="Matsumoto T."/>
            <person name="Matsuya A."/>
            <person name="McCombie W.R."/>
            <person name="Messing J."/>
            <person name="Miyao A."/>
            <person name="Mulder N."/>
            <person name="Nagamura Y."/>
            <person name="Nam J."/>
            <person name="Namiki N."/>
            <person name="Numa H."/>
            <person name="Nurimoto S."/>
            <person name="O'donovan C."/>
            <person name="Ohyanagi H."/>
            <person name="Okido T."/>
            <person name="Oota S."/>
            <person name="Osato N."/>
            <person name="Palmer L.E."/>
            <person name="Quetier F."/>
            <person name="Raghuvanshi S."/>
            <person name="Saichi N."/>
            <person name="Sakai H."/>
            <person name="Sakai Y."/>
            <person name="Sakata K."/>
            <person name="Sakurai T."/>
            <person name="Sato F."/>
            <person name="Sato Y."/>
            <person name="Schoof H."/>
            <person name="Seki M."/>
            <person name="Shibata M."/>
            <person name="Shimizu Y."/>
            <person name="Shinozaki K."/>
            <person name="Shinso Y."/>
            <person name="Singh N.K."/>
            <person name="Smith-White B."/>
            <person name="Takeda J."/>
            <person name="Tanino M."/>
            <person name="Tatusova T."/>
            <person name="Thongjuea S."/>
            <person name="Todokoro F."/>
            <person name="Tsugane M."/>
            <person name="Tyagi A.K."/>
            <person name="Vanavichit A."/>
            <person name="Wang A."/>
            <person name="Wing R.A."/>
            <person name="Yamaguchi K."/>
            <person name="Yamamoto M."/>
            <person name="Yamamoto N."/>
            <person name="Yu Y."/>
            <person name="Zhang H."/>
            <person name="Zhao Q."/>
            <person name="Higo K."/>
            <person name="Burr B."/>
            <person name="Gojobori T."/>
            <person name="Sasaki T."/>
        </authorList>
    </citation>
    <scope>NUCLEOTIDE SEQUENCE</scope>
</reference>
<dbReference type="Proteomes" id="UP000007752">
    <property type="component" value="Chromosome 2"/>
</dbReference>
<evidence type="ECO:0000313" key="1">
    <source>
        <dbReference type="EMBL" id="BAD22960.1"/>
    </source>
</evidence>
<dbReference type="Proteomes" id="UP000000763">
    <property type="component" value="Chromosome 2"/>
</dbReference>
<reference evidence="3" key="3">
    <citation type="journal article" date="2005" name="PLoS Biol.">
        <title>The genomes of Oryza sativa: a history of duplications.</title>
        <authorList>
            <person name="Yu J."/>
            <person name="Wang J."/>
            <person name="Lin W."/>
            <person name="Li S."/>
            <person name="Li H."/>
            <person name="Zhou J."/>
            <person name="Ni P."/>
            <person name="Dong W."/>
            <person name="Hu S."/>
            <person name="Zeng C."/>
            <person name="Zhang J."/>
            <person name="Zhang Y."/>
            <person name="Li R."/>
            <person name="Xu Z."/>
            <person name="Li S."/>
            <person name="Li X."/>
            <person name="Zheng H."/>
            <person name="Cong L."/>
            <person name="Lin L."/>
            <person name="Yin J."/>
            <person name="Geng J."/>
            <person name="Li G."/>
            <person name="Shi J."/>
            <person name="Liu J."/>
            <person name="Lv H."/>
            <person name="Li J."/>
            <person name="Wang J."/>
            <person name="Deng Y."/>
            <person name="Ran L."/>
            <person name="Shi X."/>
            <person name="Wang X."/>
            <person name="Wu Q."/>
            <person name="Li C."/>
            <person name="Ren X."/>
            <person name="Wang J."/>
            <person name="Wang X."/>
            <person name="Li D."/>
            <person name="Liu D."/>
            <person name="Zhang X."/>
            <person name="Ji Z."/>
            <person name="Zhao W."/>
            <person name="Sun Y."/>
            <person name="Zhang Z."/>
            <person name="Bao J."/>
            <person name="Han Y."/>
            <person name="Dong L."/>
            <person name="Ji J."/>
            <person name="Chen P."/>
            <person name="Wu S."/>
            <person name="Liu J."/>
            <person name="Xiao Y."/>
            <person name="Bu D."/>
            <person name="Tan J."/>
            <person name="Yang L."/>
            <person name="Ye C."/>
            <person name="Zhang J."/>
            <person name="Xu J."/>
            <person name="Zhou Y."/>
            <person name="Yu Y."/>
            <person name="Zhang B."/>
            <person name="Zhuang S."/>
            <person name="Wei H."/>
            <person name="Liu B."/>
            <person name="Lei M."/>
            <person name="Yu H."/>
            <person name="Li Y."/>
            <person name="Xu H."/>
            <person name="Wei S."/>
            <person name="He X."/>
            <person name="Fang L."/>
            <person name="Zhang Z."/>
            <person name="Zhang Y."/>
            <person name="Huang X."/>
            <person name="Su Z."/>
            <person name="Tong W."/>
            <person name="Li J."/>
            <person name="Tong Z."/>
            <person name="Li S."/>
            <person name="Ye J."/>
            <person name="Wang L."/>
            <person name="Fang L."/>
            <person name="Lei T."/>
            <person name="Chen C."/>
            <person name="Chen H."/>
            <person name="Xu Z."/>
            <person name="Li H."/>
            <person name="Huang H."/>
            <person name="Zhang F."/>
            <person name="Xu H."/>
            <person name="Li N."/>
            <person name="Zhao C."/>
            <person name="Li S."/>
            <person name="Dong L."/>
            <person name="Huang Y."/>
            <person name="Li L."/>
            <person name="Xi Y."/>
            <person name="Qi Q."/>
            <person name="Li W."/>
            <person name="Zhang B."/>
            <person name="Hu W."/>
            <person name="Zhang Y."/>
            <person name="Tian X."/>
            <person name="Jiao Y."/>
            <person name="Liang X."/>
            <person name="Jin J."/>
            <person name="Gao L."/>
            <person name="Zheng W."/>
            <person name="Hao B."/>
            <person name="Liu S."/>
            <person name="Wang W."/>
            <person name="Yuan L."/>
            <person name="Cao M."/>
            <person name="McDermott J."/>
            <person name="Samudrala R."/>
            <person name="Wang J."/>
            <person name="Wong G.K."/>
            <person name="Yang H."/>
        </authorList>
    </citation>
    <scope>NUCLEOTIDE SEQUENCE [LARGE SCALE GENOMIC DNA]</scope>
</reference>
<organism evidence="3">
    <name type="scientific">Oryza sativa subsp. japonica</name>
    <name type="common">Rice</name>
    <dbReference type="NCBI Taxonomy" id="39947"/>
    <lineage>
        <taxon>Eukaryota</taxon>
        <taxon>Viridiplantae</taxon>
        <taxon>Streptophyta</taxon>
        <taxon>Embryophyta</taxon>
        <taxon>Tracheophyta</taxon>
        <taxon>Spermatophyta</taxon>
        <taxon>Magnoliopsida</taxon>
        <taxon>Liliopsida</taxon>
        <taxon>Poales</taxon>
        <taxon>Poaceae</taxon>
        <taxon>BOP clade</taxon>
        <taxon>Oryzoideae</taxon>
        <taxon>Oryzeae</taxon>
        <taxon>Oryzinae</taxon>
        <taxon>Oryza</taxon>
        <taxon>Oryza sativa</taxon>
    </lineage>
</organism>
<evidence type="ECO:0000313" key="3">
    <source>
        <dbReference type="EMBL" id="EEE58050.1"/>
    </source>
</evidence>
<dbReference type="EMBL" id="CM000139">
    <property type="protein sequence ID" value="EEE58050.1"/>
    <property type="molecule type" value="Genomic_DNA"/>
</dbReference>